<evidence type="ECO:0000313" key="2">
    <source>
        <dbReference type="EMBL" id="KMT65207.1"/>
    </source>
</evidence>
<organism evidence="2 3">
    <name type="scientific">Catenovulum maritimum</name>
    <dbReference type="NCBI Taxonomy" id="1513271"/>
    <lineage>
        <taxon>Bacteria</taxon>
        <taxon>Pseudomonadati</taxon>
        <taxon>Pseudomonadota</taxon>
        <taxon>Gammaproteobacteria</taxon>
        <taxon>Alteromonadales</taxon>
        <taxon>Alteromonadaceae</taxon>
        <taxon>Catenovulum</taxon>
    </lineage>
</organism>
<comment type="caution">
    <text evidence="2">The sequence shown here is derived from an EMBL/GenBank/DDBJ whole genome shotgun (WGS) entry which is preliminary data.</text>
</comment>
<sequence>MSKFMRNRVRLFITLLVSFPLVVSAATSRFEEQGERSFTLVEHYKYHRMQYKDALIKQFYEQRRDANEGADRQLIQFISALRKDNFDWWLSNWNQNTQVDWQQKTELKKARRVYNYWRATVTKQSSVRLKDYILIGQYVLVGVQIDNEYHLLPFELENGYWRIDQAYMNAVFFQKLKQRLDAELAN</sequence>
<evidence type="ECO:0008006" key="4">
    <source>
        <dbReference type="Google" id="ProtNLM"/>
    </source>
</evidence>
<accession>A0A0J8GR68</accession>
<protein>
    <recommendedName>
        <fullName evidence="4">Lipoprotein</fullName>
    </recommendedName>
</protein>
<keyword evidence="3" id="KW-1185">Reference proteome</keyword>
<feature type="chain" id="PRO_5005298509" description="Lipoprotein" evidence="1">
    <location>
        <begin position="26"/>
        <end position="186"/>
    </location>
</feature>
<dbReference type="STRING" id="1513271.XM47_10780"/>
<feature type="signal peptide" evidence="1">
    <location>
        <begin position="1"/>
        <end position="25"/>
    </location>
</feature>
<dbReference type="OrthoDB" id="6383015at2"/>
<evidence type="ECO:0000313" key="3">
    <source>
        <dbReference type="Proteomes" id="UP000037600"/>
    </source>
</evidence>
<reference evidence="2 3" key="1">
    <citation type="submission" date="2015-04" db="EMBL/GenBank/DDBJ databases">
        <title>Draft Genome Sequence of the Novel Agar-Digesting Marine Bacterium Q1.</title>
        <authorList>
            <person name="Li Y."/>
            <person name="Li D."/>
            <person name="Chen G."/>
            <person name="Du Z."/>
        </authorList>
    </citation>
    <scope>NUCLEOTIDE SEQUENCE [LARGE SCALE GENOMIC DNA]</scope>
    <source>
        <strain evidence="2 3">Q1</strain>
    </source>
</reference>
<evidence type="ECO:0000256" key="1">
    <source>
        <dbReference type="SAM" id="SignalP"/>
    </source>
</evidence>
<keyword evidence="1" id="KW-0732">Signal</keyword>
<name>A0A0J8GR68_9ALTE</name>
<dbReference type="EMBL" id="LAZL01000015">
    <property type="protein sequence ID" value="KMT65207.1"/>
    <property type="molecule type" value="Genomic_DNA"/>
</dbReference>
<gene>
    <name evidence="2" type="ORF">XM47_10780</name>
</gene>
<dbReference type="Proteomes" id="UP000037600">
    <property type="component" value="Unassembled WGS sequence"/>
</dbReference>
<dbReference type="RefSeq" id="WP_048692381.1">
    <property type="nucleotide sequence ID" value="NZ_KQ130490.1"/>
</dbReference>
<proteinExistence type="predicted"/>
<dbReference type="AlphaFoldDB" id="A0A0J8GR68"/>